<evidence type="ECO:0000313" key="1">
    <source>
        <dbReference type="EMBL" id="MRV79485.1"/>
    </source>
</evidence>
<dbReference type="PANTHER" id="PTHR35787:SF1">
    <property type="entry name" value="GLYCEROL UPTAKE OPERON ANTITERMINATOR REGULATORY PROTEIN"/>
    <property type="match status" value="1"/>
</dbReference>
<name>A0A6A8G2H0_STAAU</name>
<comment type="caution">
    <text evidence="1">The sequence shown here is derived from an EMBL/GenBank/DDBJ whole genome shotgun (WGS) entry which is preliminary data.</text>
</comment>
<dbReference type="SUPFAM" id="SSF110391">
    <property type="entry name" value="GlpP-like"/>
    <property type="match status" value="1"/>
</dbReference>
<dbReference type="PANTHER" id="PTHR35787">
    <property type="entry name" value="GLYCEROL UPTAKE OPERON ANTITERMINATOR REGULATORY PROTEIN"/>
    <property type="match status" value="1"/>
</dbReference>
<protein>
    <submittedName>
        <fullName evidence="1">Glycerol-3-phosphate responsive antiterminator GlpP</fullName>
    </submittedName>
</protein>
<accession>A0A6A8G2H0</accession>
<gene>
    <name evidence="1" type="ORF">GF572_13810</name>
</gene>
<dbReference type="Pfam" id="PF04309">
    <property type="entry name" value="G3P_antiterm"/>
    <property type="match status" value="1"/>
</dbReference>
<dbReference type="InterPro" id="IPR013785">
    <property type="entry name" value="Aldolase_TIM"/>
</dbReference>
<dbReference type="AlphaFoldDB" id="A0A6A8G2H0"/>
<organism evidence="1">
    <name type="scientific">Staphylococcus aureus</name>
    <dbReference type="NCBI Taxonomy" id="1280"/>
    <lineage>
        <taxon>Bacteria</taxon>
        <taxon>Bacillati</taxon>
        <taxon>Bacillota</taxon>
        <taxon>Bacilli</taxon>
        <taxon>Bacillales</taxon>
        <taxon>Staphylococcaceae</taxon>
        <taxon>Staphylococcus</taxon>
    </lineage>
</organism>
<feature type="non-terminal residue" evidence="1">
    <location>
        <position position="1"/>
    </location>
</feature>
<dbReference type="RefSeq" id="WP_195758873.1">
    <property type="nucleotide sequence ID" value="NZ_WKIA01000364.1"/>
</dbReference>
<dbReference type="Gene3D" id="3.20.20.70">
    <property type="entry name" value="Aldolase class I"/>
    <property type="match status" value="1"/>
</dbReference>
<reference evidence="1" key="1">
    <citation type="journal article" date="2018" name="Open Forum Infect. Dis.">
        <title>The Cefazolin Inoculum Effect Is Associated With Increased Mortality in Methicillin-Susceptible Staphylococcus aureus Bacteremia.</title>
        <authorList>
            <person name="Miller W.R."/>
            <person name="Seas C."/>
            <person name="Carvajal L.P."/>
            <person name="Diaz L."/>
            <person name="Echeverri A.M."/>
            <person name="Ferro C."/>
            <person name="Rios R."/>
            <person name="Porras P."/>
            <person name="Luna C."/>
            <person name="Gotuzzo E."/>
            <person name="Munita J.M."/>
            <person name="Nannini E."/>
            <person name="Carcamo C."/>
            <person name="Reyes J."/>
            <person name="Arias C.A."/>
        </authorList>
    </citation>
    <scope>NUCLEOTIDE SEQUENCE</scope>
    <source>
        <strain evidence="1">UA917</strain>
    </source>
</reference>
<proteinExistence type="predicted"/>
<dbReference type="GO" id="GO:0006071">
    <property type="term" value="P:glycerol metabolic process"/>
    <property type="evidence" value="ECO:0007669"/>
    <property type="project" value="InterPro"/>
</dbReference>
<sequence>IFRVFIIDSQALKRSIDLIKKVEPDFVEVLPGVASKAIHHIQKETNTQVIAGGLINTIDEVNEAVKNGAKYVTTSYDKLW</sequence>
<dbReference type="EMBL" id="WKIA01000364">
    <property type="protein sequence ID" value="MRV79485.1"/>
    <property type="molecule type" value="Genomic_DNA"/>
</dbReference>
<dbReference type="GO" id="GO:0001072">
    <property type="term" value="F:transcription antitermination factor activity, RNA binding"/>
    <property type="evidence" value="ECO:0007669"/>
    <property type="project" value="TreeGrafter"/>
</dbReference>
<dbReference type="InterPro" id="IPR006699">
    <property type="entry name" value="GlpP"/>
</dbReference>
<dbReference type="GO" id="GO:0045893">
    <property type="term" value="P:positive regulation of DNA-templated transcription"/>
    <property type="evidence" value="ECO:0007669"/>
    <property type="project" value="TreeGrafter"/>
</dbReference>